<sequence length="151" mass="16589">MTPRCRRRLTPSPTLTYTHPPPTTTTPSSLPPALQKNLSGWDPHLQTPSTLRCCHRPWGYPAKNSGPPKKQHSFSLSLCLVPLFSTTPFCAGQMTQCADSHGAGLSHTVGKPLWPPQWRARSVGLIASEVNKIGDKNQFQKRPGTQEAALR</sequence>
<dbReference type="EMBL" id="JAURVH010001536">
    <property type="protein sequence ID" value="KAK5891610.1"/>
    <property type="molecule type" value="Genomic_DNA"/>
</dbReference>
<dbReference type="AlphaFoldDB" id="A0AAN8BU96"/>
<evidence type="ECO:0000313" key="3">
    <source>
        <dbReference type="Proteomes" id="UP001331515"/>
    </source>
</evidence>
<feature type="region of interest" description="Disordered" evidence="1">
    <location>
        <begin position="1"/>
        <end position="41"/>
    </location>
</feature>
<protein>
    <submittedName>
        <fullName evidence="2">Uncharacterized protein</fullName>
    </submittedName>
</protein>
<evidence type="ECO:0000256" key="1">
    <source>
        <dbReference type="SAM" id="MobiDB-lite"/>
    </source>
</evidence>
<evidence type="ECO:0000313" key="2">
    <source>
        <dbReference type="EMBL" id="KAK5891610.1"/>
    </source>
</evidence>
<keyword evidence="3" id="KW-1185">Reference proteome</keyword>
<comment type="caution">
    <text evidence="2">The sequence shown here is derived from an EMBL/GenBank/DDBJ whole genome shotgun (WGS) entry which is preliminary data.</text>
</comment>
<gene>
    <name evidence="2" type="ORF">CgunFtcFv8_018841</name>
</gene>
<accession>A0AAN8BU96</accession>
<dbReference type="Proteomes" id="UP001331515">
    <property type="component" value="Unassembled WGS sequence"/>
</dbReference>
<reference evidence="2 3" key="1">
    <citation type="journal article" date="2023" name="Mol. Biol. Evol.">
        <title>Genomics of Secondarily Temperate Adaptation in the Only Non-Antarctic Icefish.</title>
        <authorList>
            <person name="Rivera-Colon A.G."/>
            <person name="Rayamajhi N."/>
            <person name="Minhas B.F."/>
            <person name="Madrigal G."/>
            <person name="Bilyk K.T."/>
            <person name="Yoon V."/>
            <person name="Hune M."/>
            <person name="Gregory S."/>
            <person name="Cheng C.H.C."/>
            <person name="Catchen J.M."/>
        </authorList>
    </citation>
    <scope>NUCLEOTIDE SEQUENCE [LARGE SCALE GENOMIC DNA]</scope>
    <source>
        <tissue evidence="2">White muscle</tissue>
    </source>
</reference>
<name>A0AAN8BU96_CHAGU</name>
<organism evidence="2 3">
    <name type="scientific">Champsocephalus gunnari</name>
    <name type="common">Mackerel icefish</name>
    <dbReference type="NCBI Taxonomy" id="52237"/>
    <lineage>
        <taxon>Eukaryota</taxon>
        <taxon>Metazoa</taxon>
        <taxon>Chordata</taxon>
        <taxon>Craniata</taxon>
        <taxon>Vertebrata</taxon>
        <taxon>Euteleostomi</taxon>
        <taxon>Actinopterygii</taxon>
        <taxon>Neopterygii</taxon>
        <taxon>Teleostei</taxon>
        <taxon>Neoteleostei</taxon>
        <taxon>Acanthomorphata</taxon>
        <taxon>Eupercaria</taxon>
        <taxon>Perciformes</taxon>
        <taxon>Notothenioidei</taxon>
        <taxon>Channichthyidae</taxon>
        <taxon>Champsocephalus</taxon>
    </lineage>
</organism>
<proteinExistence type="predicted"/>